<evidence type="ECO:0000256" key="1">
    <source>
        <dbReference type="ARBA" id="ARBA00023125"/>
    </source>
</evidence>
<dbReference type="SUPFAM" id="SSF52172">
    <property type="entry name" value="CheY-like"/>
    <property type="match status" value="1"/>
</dbReference>
<dbReference type="SUPFAM" id="SSF46894">
    <property type="entry name" value="C-terminal effector domain of the bipartite response regulators"/>
    <property type="match status" value="1"/>
</dbReference>
<dbReference type="Gene3D" id="6.10.250.690">
    <property type="match status" value="1"/>
</dbReference>
<comment type="caution">
    <text evidence="6">The sequence shown here is derived from an EMBL/GenBank/DDBJ whole genome shotgun (WGS) entry which is preliminary data.</text>
</comment>
<name>A0ABX1MN51_9RHOO</name>
<feature type="DNA-binding region" description="OmpR/PhoB-type" evidence="3">
    <location>
        <begin position="135"/>
        <end position="235"/>
    </location>
</feature>
<proteinExistence type="predicted"/>
<keyword evidence="7" id="KW-1185">Reference proteome</keyword>
<evidence type="ECO:0000256" key="3">
    <source>
        <dbReference type="PROSITE-ProRule" id="PRU01091"/>
    </source>
</evidence>
<dbReference type="Pfam" id="PF00486">
    <property type="entry name" value="Trans_reg_C"/>
    <property type="match status" value="1"/>
</dbReference>
<reference evidence="6 7" key="1">
    <citation type="submission" date="2019-12" db="EMBL/GenBank/DDBJ databases">
        <title>Comparative genomics gives insights into the taxonomy of the Azoarcus-Aromatoleum group and reveals separate origins of nif in the plant-associated Azoarcus and non-plant-associated Aromatoleum sub-groups.</title>
        <authorList>
            <person name="Lafos M."/>
            <person name="Maluk M."/>
            <person name="Batista M."/>
            <person name="Junghare M."/>
            <person name="Carmona M."/>
            <person name="Faoro H."/>
            <person name="Cruz L.M."/>
            <person name="Battistoni F."/>
            <person name="De Souza E."/>
            <person name="Pedrosa F."/>
            <person name="Chen W.-M."/>
            <person name="Poole P.S."/>
            <person name="Dixon R.A."/>
            <person name="James E.K."/>
        </authorList>
    </citation>
    <scope>NUCLEOTIDE SEQUENCE [LARGE SCALE GENOMIC DNA]</scope>
    <source>
        <strain evidence="6 7">ToN1</strain>
    </source>
</reference>
<evidence type="ECO:0000313" key="6">
    <source>
        <dbReference type="EMBL" id="NMF89378.1"/>
    </source>
</evidence>
<dbReference type="Pfam" id="PF00072">
    <property type="entry name" value="Response_reg"/>
    <property type="match status" value="1"/>
</dbReference>
<dbReference type="PROSITE" id="PS51755">
    <property type="entry name" value="OMPR_PHOB"/>
    <property type="match status" value="1"/>
</dbReference>
<organism evidence="6 7">
    <name type="scientific">Aromatoleum petrolei</name>
    <dbReference type="NCBI Taxonomy" id="76116"/>
    <lineage>
        <taxon>Bacteria</taxon>
        <taxon>Pseudomonadati</taxon>
        <taxon>Pseudomonadota</taxon>
        <taxon>Betaproteobacteria</taxon>
        <taxon>Rhodocyclales</taxon>
        <taxon>Rhodocyclaceae</taxon>
        <taxon>Aromatoleum</taxon>
    </lineage>
</organism>
<evidence type="ECO:0000259" key="5">
    <source>
        <dbReference type="PROSITE" id="PS51755"/>
    </source>
</evidence>
<sequence>MAGEAIVLVVDDDPVTRNCLADYFAAEDFGVLCAATAEEAEAVIARENIDLVLLDIRLPGKDGLTLTRELRVNSEVGIILVSGKQDEIERIVGLECGADEYVTKPFNPREILARAKNLIRRVKRSGSMTAGSARGKEVAFGDWTLHPDRRQLVDASGVEAELTEGEFQLLKAFLRHPGQTMSRDQLLDQIRNREWVPSDRTVDVLVGRLRRKLKDEPASPKVILTVHGAGYRFTPVPRERP</sequence>
<dbReference type="EMBL" id="WTVR01000023">
    <property type="protein sequence ID" value="NMF89378.1"/>
    <property type="molecule type" value="Genomic_DNA"/>
</dbReference>
<evidence type="ECO:0000256" key="2">
    <source>
        <dbReference type="PROSITE-ProRule" id="PRU00169"/>
    </source>
</evidence>
<evidence type="ECO:0000259" key="4">
    <source>
        <dbReference type="PROSITE" id="PS50110"/>
    </source>
</evidence>
<accession>A0ABX1MN51</accession>
<dbReference type="RefSeq" id="WP_169206748.1">
    <property type="nucleotide sequence ID" value="NZ_CP059560.1"/>
</dbReference>
<feature type="modified residue" description="4-aspartylphosphate" evidence="2">
    <location>
        <position position="55"/>
    </location>
</feature>
<keyword evidence="2" id="KW-0597">Phosphoprotein</keyword>
<feature type="domain" description="OmpR/PhoB-type" evidence="5">
    <location>
        <begin position="135"/>
        <end position="235"/>
    </location>
</feature>
<dbReference type="CDD" id="cd00383">
    <property type="entry name" value="trans_reg_C"/>
    <property type="match status" value="1"/>
</dbReference>
<dbReference type="InterPro" id="IPR001867">
    <property type="entry name" value="OmpR/PhoB-type_DNA-bd"/>
</dbReference>
<feature type="domain" description="Response regulatory" evidence="4">
    <location>
        <begin position="6"/>
        <end position="119"/>
    </location>
</feature>
<keyword evidence="1 3" id="KW-0238">DNA-binding</keyword>
<dbReference type="InterPro" id="IPR036388">
    <property type="entry name" value="WH-like_DNA-bd_sf"/>
</dbReference>
<dbReference type="Proteomes" id="UP000652074">
    <property type="component" value="Unassembled WGS sequence"/>
</dbReference>
<dbReference type="InterPro" id="IPR001789">
    <property type="entry name" value="Sig_transdc_resp-reg_receiver"/>
</dbReference>
<dbReference type="PANTHER" id="PTHR48111">
    <property type="entry name" value="REGULATOR OF RPOS"/>
    <property type="match status" value="1"/>
</dbReference>
<dbReference type="PROSITE" id="PS50110">
    <property type="entry name" value="RESPONSE_REGULATORY"/>
    <property type="match status" value="1"/>
</dbReference>
<dbReference type="SMART" id="SM00448">
    <property type="entry name" value="REC"/>
    <property type="match status" value="1"/>
</dbReference>
<dbReference type="InterPro" id="IPR016032">
    <property type="entry name" value="Sig_transdc_resp-reg_C-effctor"/>
</dbReference>
<evidence type="ECO:0000313" key="7">
    <source>
        <dbReference type="Proteomes" id="UP000652074"/>
    </source>
</evidence>
<dbReference type="PANTHER" id="PTHR48111:SF58">
    <property type="entry name" value="TORCAD OPERON TRANSCRIPTIONAL REGULATORY PROTEIN TORR"/>
    <property type="match status" value="1"/>
</dbReference>
<dbReference type="SMART" id="SM00862">
    <property type="entry name" value="Trans_reg_C"/>
    <property type="match status" value="1"/>
</dbReference>
<gene>
    <name evidence="6" type="ORF">GPA26_12960</name>
</gene>
<dbReference type="Gene3D" id="3.40.50.2300">
    <property type="match status" value="1"/>
</dbReference>
<dbReference type="InterPro" id="IPR011006">
    <property type="entry name" value="CheY-like_superfamily"/>
</dbReference>
<dbReference type="Gene3D" id="1.10.10.10">
    <property type="entry name" value="Winged helix-like DNA-binding domain superfamily/Winged helix DNA-binding domain"/>
    <property type="match status" value="1"/>
</dbReference>
<dbReference type="InterPro" id="IPR039420">
    <property type="entry name" value="WalR-like"/>
</dbReference>
<protein>
    <submittedName>
        <fullName evidence="6">Response regulator</fullName>
    </submittedName>
</protein>